<proteinExistence type="predicted"/>
<accession>A0ABN7WXF7</accession>
<comment type="caution">
    <text evidence="1">The sequence shown here is derived from an EMBL/GenBank/DDBJ whole genome shotgun (WGS) entry which is preliminary data.</text>
</comment>
<evidence type="ECO:0000313" key="1">
    <source>
        <dbReference type="EMBL" id="CAG8843000.1"/>
    </source>
</evidence>
<dbReference type="Proteomes" id="UP000789901">
    <property type="component" value="Unassembled WGS sequence"/>
</dbReference>
<keyword evidence="2" id="KW-1185">Reference proteome</keyword>
<reference evidence="1 2" key="1">
    <citation type="submission" date="2021-06" db="EMBL/GenBank/DDBJ databases">
        <authorList>
            <person name="Kallberg Y."/>
            <person name="Tangrot J."/>
            <person name="Rosling A."/>
        </authorList>
    </citation>
    <scope>NUCLEOTIDE SEQUENCE [LARGE SCALE GENOMIC DNA]</scope>
    <source>
        <strain evidence="1 2">120-4 pot B 10/14</strain>
    </source>
</reference>
<feature type="non-terminal residue" evidence="1">
    <location>
        <position position="1"/>
    </location>
</feature>
<dbReference type="EMBL" id="CAJVQB010070940">
    <property type="protein sequence ID" value="CAG8843000.1"/>
    <property type="molecule type" value="Genomic_DNA"/>
</dbReference>
<protein>
    <submittedName>
        <fullName evidence="1">45225_t:CDS:1</fullName>
    </submittedName>
</protein>
<sequence>VIVSTLKSLATTTTTIKNMSKLEENHNIINEYEFTRTTSSGGLDLKLNYFEHEMEECELGIE</sequence>
<gene>
    <name evidence="1" type="ORF">GMARGA_LOCUS36298</name>
</gene>
<evidence type="ECO:0000313" key="2">
    <source>
        <dbReference type="Proteomes" id="UP000789901"/>
    </source>
</evidence>
<name>A0ABN7WXF7_GIGMA</name>
<organism evidence="1 2">
    <name type="scientific">Gigaspora margarita</name>
    <dbReference type="NCBI Taxonomy" id="4874"/>
    <lineage>
        <taxon>Eukaryota</taxon>
        <taxon>Fungi</taxon>
        <taxon>Fungi incertae sedis</taxon>
        <taxon>Mucoromycota</taxon>
        <taxon>Glomeromycotina</taxon>
        <taxon>Glomeromycetes</taxon>
        <taxon>Diversisporales</taxon>
        <taxon>Gigasporaceae</taxon>
        <taxon>Gigaspora</taxon>
    </lineage>
</organism>